<feature type="chain" id="PRO_5031424501" description="Lipoprotein" evidence="1">
    <location>
        <begin position="36"/>
        <end position="176"/>
    </location>
</feature>
<proteinExistence type="predicted"/>
<protein>
    <recommendedName>
        <fullName evidence="4">Lipoprotein</fullName>
    </recommendedName>
</protein>
<dbReference type="RefSeq" id="WP_183549986.1">
    <property type="nucleotide sequence ID" value="NZ_JACHBX010000001.1"/>
</dbReference>
<comment type="caution">
    <text evidence="2">The sequence shown here is derived from an EMBL/GenBank/DDBJ whole genome shotgun (WGS) entry which is preliminary data.</text>
</comment>
<feature type="signal peptide" evidence="1">
    <location>
        <begin position="1"/>
        <end position="35"/>
    </location>
</feature>
<keyword evidence="1" id="KW-0732">Signal</keyword>
<dbReference type="PROSITE" id="PS51257">
    <property type="entry name" value="PROKAR_LIPOPROTEIN"/>
    <property type="match status" value="1"/>
</dbReference>
<name>A0A7W9U7N6_9BURK</name>
<organism evidence="2 3">
    <name type="scientific">Massilia aurea</name>
    <dbReference type="NCBI Taxonomy" id="373040"/>
    <lineage>
        <taxon>Bacteria</taxon>
        <taxon>Pseudomonadati</taxon>
        <taxon>Pseudomonadota</taxon>
        <taxon>Betaproteobacteria</taxon>
        <taxon>Burkholderiales</taxon>
        <taxon>Oxalobacteraceae</taxon>
        <taxon>Telluria group</taxon>
        <taxon>Massilia</taxon>
    </lineage>
</organism>
<evidence type="ECO:0000313" key="2">
    <source>
        <dbReference type="EMBL" id="MBB6132174.1"/>
    </source>
</evidence>
<keyword evidence="3" id="KW-1185">Reference proteome</keyword>
<accession>A0A7W9U7N6</accession>
<dbReference type="Proteomes" id="UP000540787">
    <property type="component" value="Unassembled WGS sequence"/>
</dbReference>
<gene>
    <name evidence="2" type="ORF">HD842_000285</name>
</gene>
<reference evidence="2 3" key="1">
    <citation type="submission" date="2020-08" db="EMBL/GenBank/DDBJ databases">
        <title>The Agave Microbiome: Exploring the role of microbial communities in plant adaptations to desert environments.</title>
        <authorList>
            <person name="Partida-Martinez L.P."/>
        </authorList>
    </citation>
    <scope>NUCLEOTIDE SEQUENCE [LARGE SCALE GENOMIC DNA]</scope>
    <source>
        <strain evidence="2 3">AT3.2</strain>
    </source>
</reference>
<evidence type="ECO:0008006" key="4">
    <source>
        <dbReference type="Google" id="ProtNLM"/>
    </source>
</evidence>
<evidence type="ECO:0000256" key="1">
    <source>
        <dbReference type="SAM" id="SignalP"/>
    </source>
</evidence>
<dbReference type="EMBL" id="JACHBX010000001">
    <property type="protein sequence ID" value="MBB6132174.1"/>
    <property type="molecule type" value="Genomic_DNA"/>
</dbReference>
<evidence type="ECO:0000313" key="3">
    <source>
        <dbReference type="Proteomes" id="UP000540787"/>
    </source>
</evidence>
<sequence length="176" mass="18749">MIRPVVACRTTTLLKRGLPLLAGLVLACAATGAGAAPSTFGPVIGSALLCRSQLDNAYFHAYLTESFGPAYKREGGAYWFRTEASLWGSKVEQVMVSDDTSAVVFVAAILEAKPDELEKSVRAAVGTPFRAADGSRYPLRKSIPGSTIAYANDKSKIYCAKFKPLSGPQSTPQSIR</sequence>
<dbReference type="AlphaFoldDB" id="A0A7W9U7N6"/>